<evidence type="ECO:0000313" key="2">
    <source>
        <dbReference type="EMBL" id="AQQ53668.1"/>
    </source>
</evidence>
<keyword evidence="3" id="KW-1185">Reference proteome</keyword>
<dbReference type="AlphaFoldDB" id="A0A1Q2KZP0"/>
<dbReference type="RefSeq" id="WP_077589566.1">
    <property type="nucleotide sequence ID" value="NZ_CP019640.1"/>
</dbReference>
<protein>
    <recommendedName>
        <fullName evidence="4">DUF3886 domain-containing protein</fullName>
    </recommendedName>
</protein>
<dbReference type="KEGG" id="pmar:B0X71_11655"/>
<evidence type="ECO:0000256" key="1">
    <source>
        <dbReference type="SAM" id="MobiDB-lite"/>
    </source>
</evidence>
<evidence type="ECO:0000313" key="3">
    <source>
        <dbReference type="Proteomes" id="UP000188184"/>
    </source>
</evidence>
<gene>
    <name evidence="2" type="ORF">B0X71_11655</name>
</gene>
<dbReference type="InterPro" id="IPR024980">
    <property type="entry name" value="DUF3886"/>
</dbReference>
<dbReference type="Pfam" id="PF13025">
    <property type="entry name" value="DUF3886"/>
    <property type="match status" value="1"/>
</dbReference>
<dbReference type="Proteomes" id="UP000188184">
    <property type="component" value="Chromosome"/>
</dbReference>
<organism evidence="2 3">
    <name type="scientific">Planococcus lenghuensis</name>
    <dbReference type="NCBI Taxonomy" id="2213202"/>
    <lineage>
        <taxon>Bacteria</taxon>
        <taxon>Bacillati</taxon>
        <taxon>Bacillota</taxon>
        <taxon>Bacilli</taxon>
        <taxon>Bacillales</taxon>
        <taxon>Caryophanaceae</taxon>
        <taxon>Planococcus</taxon>
    </lineage>
</organism>
<feature type="region of interest" description="Disordered" evidence="1">
    <location>
        <begin position="23"/>
        <end position="49"/>
    </location>
</feature>
<evidence type="ECO:0008006" key="4">
    <source>
        <dbReference type="Google" id="ProtNLM"/>
    </source>
</evidence>
<reference evidence="2 3" key="1">
    <citation type="submission" date="2017-02" db="EMBL/GenBank/DDBJ databases">
        <title>The complete genomic sequence of a novel cold adapted crude oil-degrading bacterium Planococcus qaidamina Y42.</title>
        <authorList>
            <person name="Yang R."/>
        </authorList>
    </citation>
    <scope>NUCLEOTIDE SEQUENCE [LARGE SCALE GENOMIC DNA]</scope>
    <source>
        <strain evidence="2 3">Y42</strain>
    </source>
</reference>
<sequence length="69" mass="8306">MAKKREETNGVFSEDVLAKLQNTKKELQQEERQRVEEAEAKRQFERKQREKNLSFEELLDRYGDQGSKF</sequence>
<proteinExistence type="predicted"/>
<accession>A0A1Q2KZP0</accession>
<dbReference type="EMBL" id="CP019640">
    <property type="protein sequence ID" value="AQQ53668.1"/>
    <property type="molecule type" value="Genomic_DNA"/>
</dbReference>
<name>A0A1Q2KZP0_9BACL</name>